<dbReference type="PANTHER" id="PTHR31088">
    <property type="entry name" value="MEMBRANE-ASSOCIATED PROTEIN VIPP1, CHLOROPLASTIC"/>
    <property type="match status" value="1"/>
</dbReference>
<comment type="similarity">
    <text evidence="1">Belongs to the PspA/Vipp/IM30 family.</text>
</comment>
<evidence type="ECO:0000313" key="3">
    <source>
        <dbReference type="Proteomes" id="UP000622317"/>
    </source>
</evidence>
<dbReference type="RefSeq" id="WP_191618115.1">
    <property type="nucleotide sequence ID" value="NZ_JACYFG010000038.1"/>
</dbReference>
<protein>
    <submittedName>
        <fullName evidence="2">PspA/IM30 family protein</fullName>
    </submittedName>
</protein>
<dbReference type="EMBL" id="JACYFG010000038">
    <property type="protein sequence ID" value="MBD5781011.1"/>
    <property type="molecule type" value="Genomic_DNA"/>
</dbReference>
<dbReference type="Pfam" id="PF04012">
    <property type="entry name" value="PspA_IM30"/>
    <property type="match status" value="1"/>
</dbReference>
<accession>A0A927FC14</accession>
<dbReference type="GO" id="GO:0009271">
    <property type="term" value="P:phage shock"/>
    <property type="evidence" value="ECO:0007669"/>
    <property type="project" value="TreeGrafter"/>
</dbReference>
<evidence type="ECO:0000256" key="1">
    <source>
        <dbReference type="ARBA" id="ARBA00043985"/>
    </source>
</evidence>
<proteinExistence type="inferred from homology"/>
<comment type="caution">
    <text evidence="2">The sequence shown here is derived from an EMBL/GenBank/DDBJ whole genome shotgun (WGS) entry which is preliminary data.</text>
</comment>
<organism evidence="2 3">
    <name type="scientific">Pelagicoccus enzymogenes</name>
    <dbReference type="NCBI Taxonomy" id="2773457"/>
    <lineage>
        <taxon>Bacteria</taxon>
        <taxon>Pseudomonadati</taxon>
        <taxon>Verrucomicrobiota</taxon>
        <taxon>Opitutia</taxon>
        <taxon>Puniceicoccales</taxon>
        <taxon>Pelagicoccaceae</taxon>
        <taxon>Pelagicoccus</taxon>
    </lineage>
</organism>
<dbReference type="AlphaFoldDB" id="A0A927FC14"/>
<evidence type="ECO:0000313" key="2">
    <source>
        <dbReference type="EMBL" id="MBD5781011.1"/>
    </source>
</evidence>
<dbReference type="PANTHER" id="PTHR31088:SF6">
    <property type="entry name" value="PHAGE SHOCK PROTEIN A"/>
    <property type="match status" value="1"/>
</dbReference>
<name>A0A927FC14_9BACT</name>
<dbReference type="InterPro" id="IPR007157">
    <property type="entry name" value="PspA_VIPP1"/>
</dbReference>
<reference evidence="2" key="1">
    <citation type="submission" date="2020-09" db="EMBL/GenBank/DDBJ databases">
        <title>Pelagicoccus enzymogenes sp. nov. with an EPS production, isolated from marine sediment.</title>
        <authorList>
            <person name="Feng X."/>
        </authorList>
    </citation>
    <scope>NUCLEOTIDE SEQUENCE</scope>
    <source>
        <strain evidence="2">NFK12</strain>
    </source>
</reference>
<gene>
    <name evidence="2" type="ORF">IEN85_16035</name>
</gene>
<dbReference type="Proteomes" id="UP000622317">
    <property type="component" value="Unassembled WGS sequence"/>
</dbReference>
<sequence>MNDSISTRIGRIITGTAYSIVSKIEGLAPEAVLEQAISEVDQVLDEVRAALGGITAQKHHVSKTMARLNHEHAELEDQVVVAYTQGRKDLVESALARQTDIEDQLPALEAQLGRLSRQEADHNQALTGLIAKRNEMEDELQEFIRSRKQEVVVTDSDVEDFASPDSALWKAEKAESAFSRVMQRTTGINRSSLTTNSRESAKLVELANLSRNAKIEAKLKALEERIERESAHD</sequence>
<dbReference type="GO" id="GO:0005829">
    <property type="term" value="C:cytosol"/>
    <property type="evidence" value="ECO:0007669"/>
    <property type="project" value="TreeGrafter"/>
</dbReference>
<keyword evidence="3" id="KW-1185">Reference proteome</keyword>